<keyword evidence="3" id="KW-1185">Reference proteome</keyword>
<dbReference type="OrthoDB" id="551534at2759"/>
<dbReference type="RefSeq" id="XP_002956603.1">
    <property type="nucleotide sequence ID" value="XM_002956557.1"/>
</dbReference>
<dbReference type="InParanoid" id="D8UD49"/>
<feature type="compositionally biased region" description="Low complexity" evidence="1">
    <location>
        <begin position="186"/>
        <end position="213"/>
    </location>
</feature>
<dbReference type="AlphaFoldDB" id="D8UD49"/>
<reference evidence="2 3" key="1">
    <citation type="journal article" date="2010" name="Science">
        <title>Genomic analysis of organismal complexity in the multicellular green alga Volvox carteri.</title>
        <authorList>
            <person name="Prochnik S.E."/>
            <person name="Umen J."/>
            <person name="Nedelcu A.M."/>
            <person name="Hallmann A."/>
            <person name="Miller S.M."/>
            <person name="Nishii I."/>
            <person name="Ferris P."/>
            <person name="Kuo A."/>
            <person name="Mitros T."/>
            <person name="Fritz-Laylin L.K."/>
            <person name="Hellsten U."/>
            <person name="Chapman J."/>
            <person name="Simakov O."/>
            <person name="Rensing S.A."/>
            <person name="Terry A."/>
            <person name="Pangilinan J."/>
            <person name="Kapitonov V."/>
            <person name="Jurka J."/>
            <person name="Salamov A."/>
            <person name="Shapiro H."/>
            <person name="Schmutz J."/>
            <person name="Grimwood J."/>
            <person name="Lindquist E."/>
            <person name="Lucas S."/>
            <person name="Grigoriev I.V."/>
            <person name="Schmitt R."/>
            <person name="Kirk D."/>
            <person name="Rokhsar D.S."/>
        </authorList>
    </citation>
    <scope>NUCLEOTIDE SEQUENCE [LARGE SCALE GENOMIC DNA]</scope>
    <source>
        <strain evidence="3">f. Nagariensis / Eve</strain>
    </source>
</reference>
<dbReference type="EMBL" id="GL378383">
    <property type="protein sequence ID" value="EFJ42370.1"/>
    <property type="molecule type" value="Genomic_DNA"/>
</dbReference>
<evidence type="ECO:0000256" key="1">
    <source>
        <dbReference type="SAM" id="MobiDB-lite"/>
    </source>
</evidence>
<feature type="region of interest" description="Disordered" evidence="1">
    <location>
        <begin position="183"/>
        <end position="213"/>
    </location>
</feature>
<proteinExistence type="predicted"/>
<protein>
    <submittedName>
        <fullName evidence="2">Uncharacterized protein</fullName>
    </submittedName>
</protein>
<name>D8UD49_VOLCA</name>
<organism evidence="3">
    <name type="scientific">Volvox carteri f. nagariensis</name>
    <dbReference type="NCBI Taxonomy" id="3068"/>
    <lineage>
        <taxon>Eukaryota</taxon>
        <taxon>Viridiplantae</taxon>
        <taxon>Chlorophyta</taxon>
        <taxon>core chlorophytes</taxon>
        <taxon>Chlorophyceae</taxon>
        <taxon>CS clade</taxon>
        <taxon>Chlamydomonadales</taxon>
        <taxon>Volvocaceae</taxon>
        <taxon>Volvox</taxon>
    </lineage>
</organism>
<accession>D8UD49</accession>
<evidence type="ECO:0000313" key="2">
    <source>
        <dbReference type="EMBL" id="EFJ42370.1"/>
    </source>
</evidence>
<gene>
    <name evidence="2" type="ORF">VOLCADRAFT_97596</name>
</gene>
<sequence length="354" mass="37780">MLRYASWIEALDHVPGLNLAEKSRARIIILSKPREDRELYFQGTYAEVAATIKALLRETPEGNISASPGPTALRLTLCAEAAALEANLESLRPSSTNVSSCCTSASLSSRPSTSQILVQTAASVPHLGFLPEAFRAARFRATQPGDIFCRTVKELVPAADGGASLTRTRIKFAMAVNVYVPPPPSSASSASTSSSSSSFSSSSPSPTLASPSSSFTALSRSPSSFSSFPSSSPRCPCKASASRAQYDCSNETTGVLVIAVRIRTMEVSRRSSSRNQQHPEEYEAEVVPDPADSFAAVSEGLDQGAVRAAQVLWWQGSPVLEPVTRVSTYWSHSPEATTAAWHSIPPGQQQPRWS</sequence>
<dbReference type="KEGG" id="vcn:VOLCADRAFT_97596"/>
<evidence type="ECO:0000313" key="3">
    <source>
        <dbReference type="Proteomes" id="UP000001058"/>
    </source>
</evidence>
<dbReference type="GeneID" id="9619935"/>
<dbReference type="Proteomes" id="UP000001058">
    <property type="component" value="Unassembled WGS sequence"/>
</dbReference>